<dbReference type="AlphaFoldDB" id="A0A6P4ZJG6"/>
<dbReference type="PANTHER" id="PTHR11225:SF4">
    <property type="entry name" value="NUCLEAR PORE COMPLEX PROTEIN NUP93"/>
    <property type="match status" value="1"/>
</dbReference>
<evidence type="ECO:0000256" key="2">
    <source>
        <dbReference type="ARBA" id="ARBA00004617"/>
    </source>
</evidence>
<protein>
    <recommendedName>
        <fullName evidence="6">Nuclear pore protein</fullName>
    </recommendedName>
</protein>
<dbReference type="GO" id="GO:0017056">
    <property type="term" value="F:structural constituent of nuclear pore"/>
    <property type="evidence" value="ECO:0007669"/>
    <property type="project" value="InterPro"/>
</dbReference>
<evidence type="ECO:0000256" key="6">
    <source>
        <dbReference type="RuleBase" id="RU364035"/>
    </source>
</evidence>
<dbReference type="Proteomes" id="UP000515135">
    <property type="component" value="Unplaced"/>
</dbReference>
<sequence length="870" mass="98311">MVHCGISWACAVEFEFGARFDRLLTASAQACGRQTVITMATDMDTEGFGDLLQRAEQLTADMDSGVELPRVERNLQQILDAGERLWSRTAQAAAQDQTDARASILLGAKGFDVPRISQRLETLSAAKTFEPLEPVRDTDIQGFLRNERENALLAAIEESRRNTFESVERHHWEFMQQEWEVEKQKILNALISAGEEAFDFTQDTGEVPGQLGDTTVGTGRSNMDNMEMSYARQVFVYNDAVVQGAVKPSLADLFTQVADKVDDKNILDLWQMVQVVTDVPLVQAQSPMEARRSSQLQRAFIGKARHFLEQRYVQFITTTIYDNLQQAQLGGIPGTYNRVRSFLNIRLPAVMAGLEDGEVDGHPVWAMVYYCLRCGDLEAAAEVVDNCQSLQGDFAMFLREYVRSEDRRLSPSTETKVRLHYRRAIRNSTDPFKRAVYCILACCDTTDTHSDIADKTEDYLWLKLCQVSLEDDISAGSQDKFTLPQLQSLLLEEYGETHFNAPQQPFLYFQVLFLTGQFEAAVDFLFRVDQLRAHAVHVAIVLYEMKLLLTPNTVQAQLLTKEDGDPVPMRRLNFGRLVMSYTRKFESTDAREALQYFYILRDLKTPGGENLFMACVSALVLETREFDMLLGKLERDGTRKAGAIDKFHGDTHKIIEMVAQDTEGKGQSEDAVRLYELAKDHEKVLILLNKLLCQVVSQPPAPQSDRDRLKALAVGIAERYQSQGHGGAQLESSTFFLLLDLVTFFDHYHTGQLDQALDIIQRLQLVPLTQEAVEQRVAAFSSYADEVRRNLPDVLLAAMNILYSKYKAVRSAGQASPTSRGRLREDSKTESYLTYLRKQARALITFAGMIPYRMPGDTNARLVQLEVLMN</sequence>
<evidence type="ECO:0000256" key="3">
    <source>
        <dbReference type="ARBA" id="ARBA00010186"/>
    </source>
</evidence>
<evidence type="ECO:0000256" key="4">
    <source>
        <dbReference type="ARBA" id="ARBA00023132"/>
    </source>
</evidence>
<dbReference type="Pfam" id="PF04097">
    <property type="entry name" value="Nic96"/>
    <property type="match status" value="1"/>
</dbReference>
<keyword evidence="6" id="KW-0472">Membrane</keyword>
<dbReference type="GO" id="GO:0006606">
    <property type="term" value="P:protein import into nucleus"/>
    <property type="evidence" value="ECO:0007669"/>
    <property type="project" value="TreeGrafter"/>
</dbReference>
<keyword evidence="4 6" id="KW-0906">Nuclear pore complex</keyword>
<keyword evidence="6" id="KW-0653">Protein transport</keyword>
<dbReference type="GO" id="GO:0031965">
    <property type="term" value="C:nuclear membrane"/>
    <property type="evidence" value="ECO:0007669"/>
    <property type="project" value="UniProtKB-SubCell"/>
</dbReference>
<dbReference type="KEGG" id="bbel:109479394"/>
<comment type="subcellular location">
    <subcellularLocation>
        <location evidence="2">Nucleus membrane</location>
        <topology evidence="2">Peripheral membrane protein</topology>
    </subcellularLocation>
    <subcellularLocation>
        <location evidence="1 6">Nucleus</location>
        <location evidence="1 6">Nuclear pore complex</location>
    </subcellularLocation>
</comment>
<keyword evidence="6" id="KW-0811">Translocation</keyword>
<evidence type="ECO:0000313" key="8">
    <source>
        <dbReference type="RefSeq" id="XP_019636913.1"/>
    </source>
</evidence>
<organism evidence="7 8">
    <name type="scientific">Branchiostoma belcheri</name>
    <name type="common">Amphioxus</name>
    <dbReference type="NCBI Taxonomy" id="7741"/>
    <lineage>
        <taxon>Eukaryota</taxon>
        <taxon>Metazoa</taxon>
        <taxon>Chordata</taxon>
        <taxon>Cephalochordata</taxon>
        <taxon>Leptocardii</taxon>
        <taxon>Amphioxiformes</taxon>
        <taxon>Branchiostomatidae</taxon>
        <taxon>Branchiostoma</taxon>
    </lineage>
</organism>
<dbReference type="GO" id="GO:0016973">
    <property type="term" value="P:poly(A)+ mRNA export from nucleus"/>
    <property type="evidence" value="ECO:0007669"/>
    <property type="project" value="TreeGrafter"/>
</dbReference>
<dbReference type="GO" id="GO:0005643">
    <property type="term" value="C:nuclear pore"/>
    <property type="evidence" value="ECO:0007669"/>
    <property type="project" value="UniProtKB-SubCell"/>
</dbReference>
<dbReference type="RefSeq" id="XP_019636913.1">
    <property type="nucleotide sequence ID" value="XM_019781354.1"/>
</dbReference>
<keyword evidence="5 6" id="KW-0539">Nucleus</keyword>
<keyword evidence="7" id="KW-1185">Reference proteome</keyword>
<evidence type="ECO:0000313" key="7">
    <source>
        <dbReference type="Proteomes" id="UP000515135"/>
    </source>
</evidence>
<keyword evidence="6" id="KW-0509">mRNA transport</keyword>
<gene>
    <name evidence="8" type="primary">LOC109479394</name>
</gene>
<accession>A0A6P4ZJG6</accession>
<dbReference type="InterPro" id="IPR007231">
    <property type="entry name" value="Nucleoporin_int_Nup93/Nic96"/>
</dbReference>
<name>A0A6P4ZJG6_BRABE</name>
<proteinExistence type="inferred from homology"/>
<reference evidence="8" key="1">
    <citation type="submission" date="2025-08" db="UniProtKB">
        <authorList>
            <consortium name="RefSeq"/>
        </authorList>
    </citation>
    <scope>IDENTIFICATION</scope>
    <source>
        <tissue evidence="8">Gonad</tissue>
    </source>
</reference>
<evidence type="ECO:0000256" key="1">
    <source>
        <dbReference type="ARBA" id="ARBA00004567"/>
    </source>
</evidence>
<comment type="similarity">
    <text evidence="3 6">Belongs to the nucleoporin interacting component (NIC) family.</text>
</comment>
<dbReference type="OrthoDB" id="1918363at2759"/>
<keyword evidence="6" id="KW-0813">Transport</keyword>
<evidence type="ECO:0000256" key="5">
    <source>
        <dbReference type="ARBA" id="ARBA00023242"/>
    </source>
</evidence>
<dbReference type="GeneID" id="109479394"/>
<dbReference type="PANTHER" id="PTHR11225">
    <property type="entry name" value="NUCLEAR PORE COMPLEX PROTEIN NUP93 NUCLEOPORIN NUP93 DEAD EYE PROTEIN"/>
    <property type="match status" value="1"/>
</dbReference>